<protein>
    <submittedName>
        <fullName evidence="1">Uncharacterized protein</fullName>
    </submittedName>
</protein>
<sequence length="92" mass="10524">MKVRRLQYRGAQPVMYGRLPDKVLRLDNVLDPRSSKEICTQNCRPQIHSPVFDLIRALQRRSKDTLPVPQRVFANTLSGCLGLGTFDLRSSK</sequence>
<gene>
    <name evidence="1" type="ORF">TNIN_369861</name>
</gene>
<keyword evidence="2" id="KW-1185">Reference proteome</keyword>
<organism evidence="1 2">
    <name type="scientific">Trichonephila inaurata madagascariensis</name>
    <dbReference type="NCBI Taxonomy" id="2747483"/>
    <lineage>
        <taxon>Eukaryota</taxon>
        <taxon>Metazoa</taxon>
        <taxon>Ecdysozoa</taxon>
        <taxon>Arthropoda</taxon>
        <taxon>Chelicerata</taxon>
        <taxon>Arachnida</taxon>
        <taxon>Araneae</taxon>
        <taxon>Araneomorphae</taxon>
        <taxon>Entelegynae</taxon>
        <taxon>Araneoidea</taxon>
        <taxon>Nephilidae</taxon>
        <taxon>Trichonephila</taxon>
        <taxon>Trichonephila inaurata</taxon>
    </lineage>
</organism>
<evidence type="ECO:0000313" key="1">
    <source>
        <dbReference type="EMBL" id="GFS63685.1"/>
    </source>
</evidence>
<dbReference type="EMBL" id="BMAV01027940">
    <property type="protein sequence ID" value="GFS63685.1"/>
    <property type="molecule type" value="Genomic_DNA"/>
</dbReference>
<name>A0A8X6IXK1_9ARAC</name>
<reference evidence="1" key="1">
    <citation type="submission" date="2020-08" db="EMBL/GenBank/DDBJ databases">
        <title>Multicomponent nature underlies the extraordinary mechanical properties of spider dragline silk.</title>
        <authorList>
            <person name="Kono N."/>
            <person name="Nakamura H."/>
            <person name="Mori M."/>
            <person name="Yoshida Y."/>
            <person name="Ohtoshi R."/>
            <person name="Malay A.D."/>
            <person name="Moran D.A.P."/>
            <person name="Tomita M."/>
            <person name="Numata K."/>
            <person name="Arakawa K."/>
        </authorList>
    </citation>
    <scope>NUCLEOTIDE SEQUENCE</scope>
</reference>
<comment type="caution">
    <text evidence="1">The sequence shown here is derived from an EMBL/GenBank/DDBJ whole genome shotgun (WGS) entry which is preliminary data.</text>
</comment>
<proteinExistence type="predicted"/>
<dbReference type="AlphaFoldDB" id="A0A8X6IXK1"/>
<accession>A0A8X6IXK1</accession>
<dbReference type="Proteomes" id="UP000886998">
    <property type="component" value="Unassembled WGS sequence"/>
</dbReference>
<evidence type="ECO:0000313" key="2">
    <source>
        <dbReference type="Proteomes" id="UP000886998"/>
    </source>
</evidence>